<dbReference type="InterPro" id="IPR027417">
    <property type="entry name" value="P-loop_NTPase"/>
</dbReference>
<sequence>MSLARLQSRAPSGLDAAAVSVEVHLSGGLPSFTIVGLPEAAVRESRERVRSALINSGFDFPPRRITVNLAPADLPKQGGGFDLPIALGILAASGQLGSAGLDLPGEYLGELGLGGELRAVPGVLPAVLAAGELNRTVMLPMANRPEASLVQDAKVLPVASLTQARAHLTGDAPNPVLTGDLPKAKPRRDNAQGDLKDVCGQPFGRRSLEIAAAGGHSLMMMGPPGCGKTMLAERLAGILPDMQASEALETAAVY</sequence>
<accession>A0A382NNE5</accession>
<dbReference type="InterPro" id="IPR000523">
    <property type="entry name" value="Mg_chelatse_chII-like_cat_dom"/>
</dbReference>
<dbReference type="SUPFAM" id="SSF54211">
    <property type="entry name" value="Ribosomal protein S5 domain 2-like"/>
    <property type="match status" value="1"/>
</dbReference>
<protein>
    <recommendedName>
        <fullName evidence="2">Magnesium chelatase ChlI-like catalytic domain-containing protein</fullName>
    </recommendedName>
</protein>
<name>A0A382NNE5_9ZZZZ</name>
<dbReference type="Gene3D" id="3.40.50.300">
    <property type="entry name" value="P-loop containing nucleotide triphosphate hydrolases"/>
    <property type="match status" value="1"/>
</dbReference>
<feature type="non-terminal residue" evidence="3">
    <location>
        <position position="254"/>
    </location>
</feature>
<dbReference type="AlphaFoldDB" id="A0A382NNE5"/>
<dbReference type="EMBL" id="UINC01101639">
    <property type="protein sequence ID" value="SVC62606.1"/>
    <property type="molecule type" value="Genomic_DNA"/>
</dbReference>
<proteinExistence type="predicted"/>
<dbReference type="SUPFAM" id="SSF52540">
    <property type="entry name" value="P-loop containing nucleoside triphosphate hydrolases"/>
    <property type="match status" value="1"/>
</dbReference>
<evidence type="ECO:0000256" key="1">
    <source>
        <dbReference type="SAM" id="MobiDB-lite"/>
    </source>
</evidence>
<dbReference type="InterPro" id="IPR020568">
    <property type="entry name" value="Ribosomal_Su5_D2-typ_SF"/>
</dbReference>
<evidence type="ECO:0000259" key="2">
    <source>
        <dbReference type="Pfam" id="PF01078"/>
    </source>
</evidence>
<dbReference type="GO" id="GO:0005524">
    <property type="term" value="F:ATP binding"/>
    <property type="evidence" value="ECO:0007669"/>
    <property type="project" value="InterPro"/>
</dbReference>
<feature type="domain" description="Magnesium chelatase ChlI-like catalytic" evidence="2">
    <location>
        <begin position="194"/>
        <end position="253"/>
    </location>
</feature>
<dbReference type="Pfam" id="PF01078">
    <property type="entry name" value="Mg_chelatase"/>
    <property type="match status" value="1"/>
</dbReference>
<dbReference type="InterPro" id="IPR045006">
    <property type="entry name" value="CHLI-like"/>
</dbReference>
<gene>
    <name evidence="3" type="ORF">METZ01_LOCUS315460</name>
</gene>
<dbReference type="PANTHER" id="PTHR32039:SF7">
    <property type="entry name" value="COMPETENCE PROTEIN COMM"/>
    <property type="match status" value="1"/>
</dbReference>
<organism evidence="3">
    <name type="scientific">marine metagenome</name>
    <dbReference type="NCBI Taxonomy" id="408172"/>
    <lineage>
        <taxon>unclassified sequences</taxon>
        <taxon>metagenomes</taxon>
        <taxon>ecological metagenomes</taxon>
    </lineage>
</organism>
<feature type="region of interest" description="Disordered" evidence="1">
    <location>
        <begin position="169"/>
        <end position="198"/>
    </location>
</feature>
<dbReference type="Pfam" id="PF13541">
    <property type="entry name" value="ChlI"/>
    <property type="match status" value="1"/>
</dbReference>
<feature type="compositionally biased region" description="Basic and acidic residues" evidence="1">
    <location>
        <begin position="187"/>
        <end position="197"/>
    </location>
</feature>
<evidence type="ECO:0000313" key="3">
    <source>
        <dbReference type="EMBL" id="SVC62606.1"/>
    </source>
</evidence>
<dbReference type="PANTHER" id="PTHR32039">
    <property type="entry name" value="MAGNESIUM-CHELATASE SUBUNIT CHLI"/>
    <property type="match status" value="1"/>
</dbReference>
<reference evidence="3" key="1">
    <citation type="submission" date="2018-05" db="EMBL/GenBank/DDBJ databases">
        <authorList>
            <person name="Lanie J.A."/>
            <person name="Ng W.-L."/>
            <person name="Kazmierczak K.M."/>
            <person name="Andrzejewski T.M."/>
            <person name="Davidsen T.M."/>
            <person name="Wayne K.J."/>
            <person name="Tettelin H."/>
            <person name="Glass J.I."/>
            <person name="Rusch D."/>
            <person name="Podicherti R."/>
            <person name="Tsui H.-C.T."/>
            <person name="Winkler M.E."/>
        </authorList>
    </citation>
    <scope>NUCLEOTIDE SEQUENCE</scope>
</reference>
<dbReference type="Gene3D" id="3.30.230.10">
    <property type="match status" value="1"/>
</dbReference>
<dbReference type="InterPro" id="IPR014721">
    <property type="entry name" value="Ribsml_uS5_D2-typ_fold_subgr"/>
</dbReference>